<proteinExistence type="predicted"/>
<keyword evidence="1" id="KW-0862">Zinc</keyword>
<evidence type="ECO:0000259" key="2">
    <source>
        <dbReference type="PROSITE" id="PS50157"/>
    </source>
</evidence>
<gene>
    <name evidence="3" type="ORF">BDA99DRAFT_593587</name>
</gene>
<evidence type="ECO:0000313" key="4">
    <source>
        <dbReference type="Proteomes" id="UP001209540"/>
    </source>
</evidence>
<dbReference type="AlphaFoldDB" id="A0AAD5JWT2"/>
<comment type="caution">
    <text evidence="3">The sequence shown here is derived from an EMBL/GenBank/DDBJ whole genome shotgun (WGS) entry which is preliminary data.</text>
</comment>
<feature type="domain" description="C2H2-type" evidence="2">
    <location>
        <begin position="289"/>
        <end position="319"/>
    </location>
</feature>
<reference evidence="3" key="2">
    <citation type="submission" date="2023-02" db="EMBL/GenBank/DDBJ databases">
        <authorList>
            <consortium name="DOE Joint Genome Institute"/>
            <person name="Mondo S.J."/>
            <person name="Chang Y."/>
            <person name="Wang Y."/>
            <person name="Ahrendt S."/>
            <person name="Andreopoulos W."/>
            <person name="Barry K."/>
            <person name="Beard J."/>
            <person name="Benny G.L."/>
            <person name="Blankenship S."/>
            <person name="Bonito G."/>
            <person name="Cuomo C."/>
            <person name="Desiro A."/>
            <person name="Gervers K.A."/>
            <person name="Hundley H."/>
            <person name="Kuo A."/>
            <person name="LaButti K."/>
            <person name="Lang B.F."/>
            <person name="Lipzen A."/>
            <person name="O'Donnell K."/>
            <person name="Pangilinan J."/>
            <person name="Reynolds N."/>
            <person name="Sandor L."/>
            <person name="Smith M.W."/>
            <person name="Tsang A."/>
            <person name="Grigoriev I.V."/>
            <person name="Stajich J.E."/>
            <person name="Spatafora J.W."/>
        </authorList>
    </citation>
    <scope>NUCLEOTIDE SEQUENCE</scope>
    <source>
        <strain evidence="3">RSA 2281</strain>
    </source>
</reference>
<keyword evidence="1" id="KW-0479">Metal-binding</keyword>
<dbReference type="InterPro" id="IPR013087">
    <property type="entry name" value="Znf_C2H2_type"/>
</dbReference>
<accession>A0AAD5JWT2</accession>
<dbReference type="PROSITE" id="PS00028">
    <property type="entry name" value="ZINC_FINGER_C2H2_1"/>
    <property type="match status" value="1"/>
</dbReference>
<dbReference type="SMART" id="SM00355">
    <property type="entry name" value="ZnF_C2H2"/>
    <property type="match status" value="2"/>
</dbReference>
<dbReference type="GO" id="GO:0008270">
    <property type="term" value="F:zinc ion binding"/>
    <property type="evidence" value="ECO:0007669"/>
    <property type="project" value="UniProtKB-KW"/>
</dbReference>
<evidence type="ECO:0000256" key="1">
    <source>
        <dbReference type="PROSITE-ProRule" id="PRU00042"/>
    </source>
</evidence>
<organism evidence="3 4">
    <name type="scientific">Phascolomyces articulosus</name>
    <dbReference type="NCBI Taxonomy" id="60185"/>
    <lineage>
        <taxon>Eukaryota</taxon>
        <taxon>Fungi</taxon>
        <taxon>Fungi incertae sedis</taxon>
        <taxon>Mucoromycota</taxon>
        <taxon>Mucoromycotina</taxon>
        <taxon>Mucoromycetes</taxon>
        <taxon>Mucorales</taxon>
        <taxon>Lichtheimiaceae</taxon>
        <taxon>Phascolomyces</taxon>
    </lineage>
</organism>
<evidence type="ECO:0000313" key="3">
    <source>
        <dbReference type="EMBL" id="KAI9245664.1"/>
    </source>
</evidence>
<dbReference type="Proteomes" id="UP001209540">
    <property type="component" value="Unassembled WGS sequence"/>
</dbReference>
<keyword evidence="1" id="KW-0863">Zinc-finger</keyword>
<protein>
    <recommendedName>
        <fullName evidence="2">C2H2-type domain-containing protein</fullName>
    </recommendedName>
</protein>
<dbReference type="EMBL" id="JAIXMP010000050">
    <property type="protein sequence ID" value="KAI9245664.1"/>
    <property type="molecule type" value="Genomic_DNA"/>
</dbReference>
<reference evidence="3" key="1">
    <citation type="journal article" date="2022" name="IScience">
        <title>Evolution of zygomycete secretomes and the origins of terrestrial fungal ecologies.</title>
        <authorList>
            <person name="Chang Y."/>
            <person name="Wang Y."/>
            <person name="Mondo S."/>
            <person name="Ahrendt S."/>
            <person name="Andreopoulos W."/>
            <person name="Barry K."/>
            <person name="Beard J."/>
            <person name="Benny G.L."/>
            <person name="Blankenship S."/>
            <person name="Bonito G."/>
            <person name="Cuomo C."/>
            <person name="Desiro A."/>
            <person name="Gervers K.A."/>
            <person name="Hundley H."/>
            <person name="Kuo A."/>
            <person name="LaButti K."/>
            <person name="Lang B.F."/>
            <person name="Lipzen A."/>
            <person name="O'Donnell K."/>
            <person name="Pangilinan J."/>
            <person name="Reynolds N."/>
            <person name="Sandor L."/>
            <person name="Smith M.E."/>
            <person name="Tsang A."/>
            <person name="Grigoriev I.V."/>
            <person name="Stajich J.E."/>
            <person name="Spatafora J.W."/>
        </authorList>
    </citation>
    <scope>NUCLEOTIDE SEQUENCE</scope>
    <source>
        <strain evidence="3">RSA 2281</strain>
    </source>
</reference>
<keyword evidence="4" id="KW-1185">Reference proteome</keyword>
<name>A0AAD5JWT2_9FUNG</name>
<dbReference type="PROSITE" id="PS50157">
    <property type="entry name" value="ZINC_FINGER_C2H2_2"/>
    <property type="match status" value="1"/>
</dbReference>
<sequence length="440" mass="50298">MMNKNFQHTTYLEQLRRQHNKNKTITDSHQNLFNEQNFGNRVSTSSDALPYQTTIAGPSNNANNYKPEQNAGSNRCIPDMYHSYENQLIGSRLPEHEPYRRGNVTTEQSAIHYGMENRDIPISAPNLCSTTNIHCDIEFGERNQIDILAQPIERYLHAASPPGEGQLPNAYCNNPHANDDINTTYCVIDDQPSPDQPTPLLVTDDEMSSSGRPGTGQSIVVSHLSCNSNQRQSNCTTLLRQQCEDFDISSFMENILSGNNHTNTINTSLIAKHCRETHWTGPREASEKWKCFIDNCPKTFGSETDLWRHVRPGHLGCYPAILQCFMCNKKKFLTRNELGRTHANNCWAKEFKRQFPSEQEIPDVPDGNYLVMDIHYEFFFCTFEGCSDMHENIDDFKKHIFSKHDNINKGVTEKECPKCGLHLVYSRSLKIKDHIENCGQ</sequence>